<accession>A0AAW0GDE0</accession>
<reference evidence="2 3" key="1">
    <citation type="submission" date="2022-09" db="EMBL/GenBank/DDBJ databases">
        <authorList>
            <person name="Palmer J.M."/>
        </authorList>
    </citation>
    <scope>NUCLEOTIDE SEQUENCE [LARGE SCALE GENOMIC DNA]</scope>
    <source>
        <strain evidence="2 3">DSM 7382</strain>
    </source>
</reference>
<sequence length="144" mass="14616">MQFTFTNLIAVLAATAAATAMPATGTKANNAAPSPLGPAVGAPSPASEVIPLDFNVGAVWTNANKGGTAGFINVGGIPSGCRNFVSPFIDSISSLSVDKGFRCVFFIDANCNGASITVRDGAFVANLDGTNFQDSLSSFECFAN</sequence>
<feature type="signal peptide" evidence="1">
    <location>
        <begin position="1"/>
        <end position="20"/>
    </location>
</feature>
<dbReference type="Proteomes" id="UP001385951">
    <property type="component" value="Unassembled WGS sequence"/>
</dbReference>
<evidence type="ECO:0000313" key="3">
    <source>
        <dbReference type="Proteomes" id="UP001385951"/>
    </source>
</evidence>
<dbReference type="Gene3D" id="2.60.20.10">
    <property type="entry name" value="Crystallins"/>
    <property type="match status" value="1"/>
</dbReference>
<name>A0AAW0GDE0_9APHY</name>
<comment type="caution">
    <text evidence="2">The sequence shown here is derived from an EMBL/GenBank/DDBJ whole genome shotgun (WGS) entry which is preliminary data.</text>
</comment>
<proteinExistence type="predicted"/>
<feature type="chain" id="PRO_5043497255" evidence="1">
    <location>
        <begin position="21"/>
        <end position="144"/>
    </location>
</feature>
<dbReference type="AlphaFoldDB" id="A0AAW0GDE0"/>
<dbReference type="EMBL" id="JASBNA010000009">
    <property type="protein sequence ID" value="KAK7689165.1"/>
    <property type="molecule type" value="Genomic_DNA"/>
</dbReference>
<protein>
    <submittedName>
        <fullName evidence="2">Uncharacterized protein</fullName>
    </submittedName>
</protein>
<evidence type="ECO:0000313" key="2">
    <source>
        <dbReference type="EMBL" id="KAK7689165.1"/>
    </source>
</evidence>
<gene>
    <name evidence="2" type="ORF">QCA50_007856</name>
</gene>
<keyword evidence="3" id="KW-1185">Reference proteome</keyword>
<evidence type="ECO:0000256" key="1">
    <source>
        <dbReference type="SAM" id="SignalP"/>
    </source>
</evidence>
<organism evidence="2 3">
    <name type="scientific">Cerrena zonata</name>
    <dbReference type="NCBI Taxonomy" id="2478898"/>
    <lineage>
        <taxon>Eukaryota</taxon>
        <taxon>Fungi</taxon>
        <taxon>Dikarya</taxon>
        <taxon>Basidiomycota</taxon>
        <taxon>Agaricomycotina</taxon>
        <taxon>Agaricomycetes</taxon>
        <taxon>Polyporales</taxon>
        <taxon>Cerrenaceae</taxon>
        <taxon>Cerrena</taxon>
    </lineage>
</organism>
<dbReference type="SUPFAM" id="SSF49695">
    <property type="entry name" value="gamma-Crystallin-like"/>
    <property type="match status" value="1"/>
</dbReference>
<dbReference type="InterPro" id="IPR011024">
    <property type="entry name" value="G_crystallin-like"/>
</dbReference>
<keyword evidence="1" id="KW-0732">Signal</keyword>